<protein>
    <submittedName>
        <fullName evidence="6">Transcriptional regulator LsrR</fullName>
    </submittedName>
</protein>
<dbReference type="OrthoDB" id="7065657at2"/>
<dbReference type="AlphaFoldDB" id="A0A9Q6Z0M9"/>
<evidence type="ECO:0000313" key="6">
    <source>
        <dbReference type="EMBL" id="QQF82409.1"/>
    </source>
</evidence>
<keyword evidence="2" id="KW-0805">Transcription regulation</keyword>
<organism evidence="6 7">
    <name type="scientific">Histophilus somni</name>
    <name type="common">Haemophilus somnus</name>
    <dbReference type="NCBI Taxonomy" id="731"/>
    <lineage>
        <taxon>Bacteria</taxon>
        <taxon>Pseudomonadati</taxon>
        <taxon>Pseudomonadota</taxon>
        <taxon>Gammaproteobacteria</taxon>
        <taxon>Pasteurellales</taxon>
        <taxon>Pasteurellaceae</taxon>
        <taxon>Histophilus</taxon>
    </lineage>
</organism>
<evidence type="ECO:0000256" key="2">
    <source>
        <dbReference type="ARBA" id="ARBA00023015"/>
    </source>
</evidence>
<dbReference type="InterPro" id="IPR051054">
    <property type="entry name" value="SorC_transcr_regulators"/>
</dbReference>
<evidence type="ECO:0000256" key="1">
    <source>
        <dbReference type="ARBA" id="ARBA00010466"/>
    </source>
</evidence>
<dbReference type="Gene3D" id="3.40.50.1360">
    <property type="match status" value="1"/>
</dbReference>
<keyword evidence="3" id="KW-0238">DNA-binding</keyword>
<dbReference type="RefSeq" id="WP_075293572.1">
    <property type="nucleotide sequence ID" value="NZ_CP018802.1"/>
</dbReference>
<evidence type="ECO:0000256" key="3">
    <source>
        <dbReference type="ARBA" id="ARBA00023125"/>
    </source>
</evidence>
<dbReference type="InterPro" id="IPR036388">
    <property type="entry name" value="WH-like_DNA-bd_sf"/>
</dbReference>
<dbReference type="Pfam" id="PF04198">
    <property type="entry name" value="Sugar-bind"/>
    <property type="match status" value="1"/>
</dbReference>
<dbReference type="GO" id="GO:0003677">
    <property type="term" value="F:DNA binding"/>
    <property type="evidence" value="ECO:0007669"/>
    <property type="project" value="UniProtKB-KW"/>
</dbReference>
<reference evidence="6 7" key="1">
    <citation type="submission" date="2020-12" db="EMBL/GenBank/DDBJ databases">
        <title>ASc-MMNZ-VFA-070.</title>
        <authorList>
            <person name="Schryvers A."/>
            <person name="Mostafa Nazari M."/>
            <person name="Farshchi Andisi V."/>
            <person name="Timsit E."/>
            <person name="Walter Morck D."/>
        </authorList>
    </citation>
    <scope>NUCLEOTIDE SEQUENCE [LARGE SCALE GENOMIC DNA]</scope>
    <source>
        <strain evidence="6 7">ASc-MMNZ-VFA-070</strain>
    </source>
</reference>
<dbReference type="Proteomes" id="UP000595373">
    <property type="component" value="Chromosome"/>
</dbReference>
<keyword evidence="7" id="KW-1185">Reference proteome</keyword>
<accession>A0A9Q6Z0M9</accession>
<dbReference type="EMBL" id="CP066558">
    <property type="protein sequence ID" value="QQF82409.1"/>
    <property type="molecule type" value="Genomic_DNA"/>
</dbReference>
<name>A0A9Q6Z0M9_HISSO</name>
<dbReference type="InterPro" id="IPR007324">
    <property type="entry name" value="Sugar-bd_dom_put"/>
</dbReference>
<feature type="domain" description="Sugar-binding" evidence="5">
    <location>
        <begin position="66"/>
        <end position="316"/>
    </location>
</feature>
<sequence>MINLDNHYESGFNEEELLARIAWFYYHDNLTQNEIGEKLGLPRLKVSRLLEKGRQIGLIKVQINSRYKGCLELEEALKQRFHLQHIRVLPELQNYEVNARLGVGASQMLMGLLKAKQVLSFGFGDTVMHTVKHCNDFIKQNQIKLITLTGGVGPYMQSIGQLDSSCAISIIPAPLRASSPEAAQLFQKEGYVRDIMLAASMADVAVVGIGSTVQKTRSTLLQTGYIINEKQLDEFRQKGAVGDILGYFLQENGNIQPDMPIHEELISVSLDSIKRIPTIIGVAGGEDKVEAIIAALLGQHINSLVTEEKTARTILAKVV</sequence>
<evidence type="ECO:0000313" key="7">
    <source>
        <dbReference type="Proteomes" id="UP000595373"/>
    </source>
</evidence>
<dbReference type="PANTHER" id="PTHR34294">
    <property type="entry name" value="TRANSCRIPTIONAL REGULATOR-RELATED"/>
    <property type="match status" value="1"/>
</dbReference>
<dbReference type="PANTHER" id="PTHR34294:SF1">
    <property type="entry name" value="TRANSCRIPTIONAL REGULATOR LSRR"/>
    <property type="match status" value="1"/>
</dbReference>
<evidence type="ECO:0000259" key="5">
    <source>
        <dbReference type="Pfam" id="PF04198"/>
    </source>
</evidence>
<evidence type="ECO:0000256" key="4">
    <source>
        <dbReference type="ARBA" id="ARBA00023163"/>
    </source>
</evidence>
<dbReference type="Gene3D" id="1.10.10.10">
    <property type="entry name" value="Winged helix-like DNA-binding domain superfamily/Winged helix DNA-binding domain"/>
    <property type="match status" value="1"/>
</dbReference>
<gene>
    <name evidence="6" type="primary">lsrR</name>
    <name evidence="6" type="ORF">JFL49_00360</name>
</gene>
<dbReference type="NCBIfam" id="NF011947">
    <property type="entry name" value="PRK15418.1"/>
    <property type="match status" value="1"/>
</dbReference>
<keyword evidence="4" id="KW-0804">Transcription</keyword>
<dbReference type="InterPro" id="IPR037171">
    <property type="entry name" value="NagB/RpiA_transferase-like"/>
</dbReference>
<proteinExistence type="inferred from homology"/>
<dbReference type="SUPFAM" id="SSF100950">
    <property type="entry name" value="NagB/RpiA/CoA transferase-like"/>
    <property type="match status" value="1"/>
</dbReference>
<dbReference type="GO" id="GO:0030246">
    <property type="term" value="F:carbohydrate binding"/>
    <property type="evidence" value="ECO:0007669"/>
    <property type="project" value="InterPro"/>
</dbReference>
<comment type="similarity">
    <text evidence="1">Belongs to the SorC transcriptional regulatory family.</text>
</comment>